<dbReference type="InterPro" id="IPR012337">
    <property type="entry name" value="RNaseH-like_sf"/>
</dbReference>
<dbReference type="InterPro" id="IPR036397">
    <property type="entry name" value="RNaseH_sf"/>
</dbReference>
<dbReference type="Gene3D" id="3.30.420.10">
    <property type="entry name" value="Ribonuclease H-like superfamily/Ribonuclease H"/>
    <property type="match status" value="1"/>
</dbReference>
<dbReference type="Pfam" id="PF13683">
    <property type="entry name" value="rve_3"/>
    <property type="match status" value="1"/>
</dbReference>
<dbReference type="AlphaFoldDB" id="A0A841ADD8"/>
<protein>
    <submittedName>
        <fullName evidence="2">Transposase InsO family protein</fullName>
    </submittedName>
</protein>
<organism evidence="2 3">
    <name type="scientific">Brachybacterium aquaticum</name>
    <dbReference type="NCBI Taxonomy" id="1432564"/>
    <lineage>
        <taxon>Bacteria</taxon>
        <taxon>Bacillati</taxon>
        <taxon>Actinomycetota</taxon>
        <taxon>Actinomycetes</taxon>
        <taxon>Micrococcales</taxon>
        <taxon>Dermabacteraceae</taxon>
        <taxon>Brachybacterium</taxon>
    </lineage>
</organism>
<gene>
    <name evidence="2" type="ORF">HNR70_001746</name>
</gene>
<comment type="caution">
    <text evidence="2">The sequence shown here is derived from an EMBL/GenBank/DDBJ whole genome shotgun (WGS) entry which is preliminary data.</text>
</comment>
<evidence type="ECO:0000259" key="1">
    <source>
        <dbReference type="PROSITE" id="PS50994"/>
    </source>
</evidence>
<accession>A0A841ADD8</accession>
<dbReference type="InterPro" id="IPR001584">
    <property type="entry name" value="Integrase_cat-core"/>
</dbReference>
<dbReference type="PANTHER" id="PTHR47515">
    <property type="entry name" value="LOW CALCIUM RESPONSE LOCUS PROTEIN T"/>
    <property type="match status" value="1"/>
</dbReference>
<dbReference type="Proteomes" id="UP000588158">
    <property type="component" value="Unassembled WGS sequence"/>
</dbReference>
<dbReference type="EMBL" id="JACHLZ010000001">
    <property type="protein sequence ID" value="MBB5831933.1"/>
    <property type="molecule type" value="Genomic_DNA"/>
</dbReference>
<keyword evidence="3" id="KW-1185">Reference proteome</keyword>
<reference evidence="2 3" key="1">
    <citation type="submission" date="2020-08" db="EMBL/GenBank/DDBJ databases">
        <title>Sequencing the genomes of 1000 actinobacteria strains.</title>
        <authorList>
            <person name="Klenk H.-P."/>
        </authorList>
    </citation>
    <scope>NUCLEOTIDE SEQUENCE [LARGE SCALE GENOMIC DNA]</scope>
    <source>
        <strain evidence="2 3">DSM 28796</strain>
    </source>
</reference>
<evidence type="ECO:0000313" key="2">
    <source>
        <dbReference type="EMBL" id="MBB5831933.1"/>
    </source>
</evidence>
<feature type="domain" description="Integrase catalytic" evidence="1">
    <location>
        <begin position="1"/>
        <end position="49"/>
    </location>
</feature>
<dbReference type="PROSITE" id="PS50994">
    <property type="entry name" value="INTEGRASE"/>
    <property type="match status" value="1"/>
</dbReference>
<sequence length="49" mass="5562">MLRSDNGPEFISDAMADWAGTRTGLFYIPPGSPWHNGYVESFNSRLRDE</sequence>
<evidence type="ECO:0000313" key="3">
    <source>
        <dbReference type="Proteomes" id="UP000588158"/>
    </source>
</evidence>
<proteinExistence type="predicted"/>
<name>A0A841ADD8_9MICO</name>
<dbReference type="GO" id="GO:0015074">
    <property type="term" value="P:DNA integration"/>
    <property type="evidence" value="ECO:0007669"/>
    <property type="project" value="InterPro"/>
</dbReference>
<dbReference type="GO" id="GO:0003676">
    <property type="term" value="F:nucleic acid binding"/>
    <property type="evidence" value="ECO:0007669"/>
    <property type="project" value="InterPro"/>
</dbReference>
<dbReference type="PANTHER" id="PTHR47515:SF1">
    <property type="entry name" value="BLR2054 PROTEIN"/>
    <property type="match status" value="1"/>
</dbReference>
<dbReference type="SUPFAM" id="SSF53098">
    <property type="entry name" value="Ribonuclease H-like"/>
    <property type="match status" value="1"/>
</dbReference>